<feature type="compositionally biased region" description="Polar residues" evidence="2">
    <location>
        <begin position="804"/>
        <end position="815"/>
    </location>
</feature>
<sequence length="1289" mass="151497">MIFYLEDNKKWSQLMHFFKTCISGNSNICFMWNNIHGWLLMQNSEYLNNLDSDHLVLLSYFRMNYFSSFINNRDLGIENATFEMDITRIYQSLKSIRKSTKKVMFSLQKKDNYSNDLCVQFVMKIYDEDGILEIKRDVYLNPNLNQHLYFNHMRNLSQENILYLEINQNYLKSVKEFKNSILQLKFYEEHIHVEALNGEQDLVLQINRNICNNYNFSRILSQFDNKNRLLIPPNFLISQIYLANKFNQTIQLQFGDEMVGGRVIVYLRIKNESFEIISAFSTVFDIDNQTQDDTSPFNQNPQQQQQLQYDDIQPNINNNQQNIFNVNYNGINHAEQGDLNNNSNQQFFDQAQQSNSVQIEGDKFQQNQNQQSKINQQQEKDNKQLSKQNQRSNINDGKMIDEQQEIVQGFEKKNNRKMDVEKVGGQQQDGRSKINKQNKNILNSNQFMEVEQDIENINIRKLRKGNLIEMEDNYQQVEDSDYEGNNHQEDEEDSQNYQQSEDENNKNGKFSKSGGSKKRGSVVLNHLQDEFSSIELVQDPNQNKSVFSSSMAIDSRKLTAQQNNHANQINNQQKENIQKQKIRQNNILFTDNELTDYNQTQPQQKYNLKERNQFLTEQKHLQQQQKNYKNGNHIQKNNKLGDLQSNNSEFEERQMYIDQAKNKNTHREQAEVDLEAFNSQIVFPVHHEDMENEESYSNEMMGEYPKKHQKISLIEKRNFERYQEAQQLAQINEENIKNITQKSTLKALNEMQKRLLINNKRTVQDMLQYQPETSKINQNIQQIKEVISKDQLKNKLFNKDERSNSPQNGNKNQHQFAKPAPKQGKNLFDQVNKRNQDVNNYFDSNYVSNQPQSNDSEILQNSSHSIAVKSKLLQRNQENLDQIRKEKLQKKRNKNLKQDLQDNLTQSQIEERQNYQGFLQTPQLKNQKQNLQSSMMSQLHSSQKIIQISNETSESQQVIDKQNKFIQMMNQQNKQIQKDQNMVNKLKQNGYYNGNHIDSNDSQVIDQQAILKKQQHGQPTSLLLKEKGILNHQTAQNNKESNRENISSALNSYNNPLQTNYHSLNTIQTNQSKDLFGTQINNHNHPNYNTSQAFNSAIQRDKFEQYQQVQNRERKIAGINSIQESEIQKANIQEKKSITQFDNQSMMASSNRMNGSSSFKTCLEKIQTYTFQEPLPRSSKQIMQSSNNQQPSNIRQGQAESLLNNQLRDNSFDNFLKQNKKIDEFSVFSVRKGPKPSSIQQENENLEKSGFEFHPQQKYQKILPKQEAFTSESEVSQKITKSKFIKKLI</sequence>
<proteinExistence type="predicted"/>
<evidence type="ECO:0000313" key="3">
    <source>
        <dbReference type="EMBL" id="EAR82505.1"/>
    </source>
</evidence>
<dbReference type="GeneID" id="7830516"/>
<dbReference type="STRING" id="312017.Q22B50"/>
<keyword evidence="1" id="KW-0175">Coiled coil</keyword>
<feature type="compositionally biased region" description="Basic and acidic residues" evidence="2">
    <location>
        <begin position="413"/>
        <end position="422"/>
    </location>
</feature>
<dbReference type="KEGG" id="tet:TTHERM_01123880"/>
<keyword evidence="4" id="KW-1185">Reference proteome</keyword>
<dbReference type="InParanoid" id="Q22B50"/>
<feature type="coiled-coil region" evidence="1">
    <location>
        <begin position="873"/>
        <end position="910"/>
    </location>
</feature>
<feature type="compositionally biased region" description="Polar residues" evidence="2">
    <location>
        <begin position="425"/>
        <end position="440"/>
    </location>
</feature>
<feature type="region of interest" description="Disordered" evidence="2">
    <location>
        <begin position="364"/>
        <end position="400"/>
    </location>
</feature>
<dbReference type="Proteomes" id="UP000009168">
    <property type="component" value="Unassembled WGS sequence"/>
</dbReference>
<feature type="region of interest" description="Disordered" evidence="2">
    <location>
        <begin position="479"/>
        <end position="519"/>
    </location>
</feature>
<accession>Q22B50</accession>
<gene>
    <name evidence="3" type="ORF">TTHERM_01123880</name>
</gene>
<dbReference type="EMBL" id="GG662311">
    <property type="protein sequence ID" value="EAR82505.1"/>
    <property type="molecule type" value="Genomic_DNA"/>
</dbReference>
<protein>
    <submittedName>
        <fullName evidence="3">Uncharacterized protein</fullName>
    </submittedName>
</protein>
<evidence type="ECO:0000313" key="4">
    <source>
        <dbReference type="Proteomes" id="UP000009168"/>
    </source>
</evidence>
<evidence type="ECO:0000256" key="1">
    <source>
        <dbReference type="SAM" id="Coils"/>
    </source>
</evidence>
<name>Q22B50_TETTS</name>
<feature type="region of interest" description="Disordered" evidence="2">
    <location>
        <begin position="799"/>
        <end position="825"/>
    </location>
</feature>
<feature type="region of interest" description="Disordered" evidence="2">
    <location>
        <begin position="413"/>
        <end position="440"/>
    </location>
</feature>
<reference evidence="4" key="1">
    <citation type="journal article" date="2006" name="PLoS Biol.">
        <title>Macronuclear genome sequence of the ciliate Tetrahymena thermophila, a model eukaryote.</title>
        <authorList>
            <person name="Eisen J.A."/>
            <person name="Coyne R.S."/>
            <person name="Wu M."/>
            <person name="Wu D."/>
            <person name="Thiagarajan M."/>
            <person name="Wortman J.R."/>
            <person name="Badger J.H."/>
            <person name="Ren Q."/>
            <person name="Amedeo P."/>
            <person name="Jones K.M."/>
            <person name="Tallon L.J."/>
            <person name="Delcher A.L."/>
            <person name="Salzberg S.L."/>
            <person name="Silva J.C."/>
            <person name="Haas B.J."/>
            <person name="Majoros W.H."/>
            <person name="Farzad M."/>
            <person name="Carlton J.M."/>
            <person name="Smith R.K. Jr."/>
            <person name="Garg J."/>
            <person name="Pearlman R.E."/>
            <person name="Karrer K.M."/>
            <person name="Sun L."/>
            <person name="Manning G."/>
            <person name="Elde N.C."/>
            <person name="Turkewitz A.P."/>
            <person name="Asai D.J."/>
            <person name="Wilkes D.E."/>
            <person name="Wang Y."/>
            <person name="Cai H."/>
            <person name="Collins K."/>
            <person name="Stewart B.A."/>
            <person name="Lee S.R."/>
            <person name="Wilamowska K."/>
            <person name="Weinberg Z."/>
            <person name="Ruzzo W.L."/>
            <person name="Wloga D."/>
            <person name="Gaertig J."/>
            <person name="Frankel J."/>
            <person name="Tsao C.-C."/>
            <person name="Gorovsky M.A."/>
            <person name="Keeling P.J."/>
            <person name="Waller R.F."/>
            <person name="Patron N.J."/>
            <person name="Cherry J.M."/>
            <person name="Stover N.A."/>
            <person name="Krieger C.J."/>
            <person name="del Toro C."/>
            <person name="Ryder H.F."/>
            <person name="Williamson S.C."/>
            <person name="Barbeau R.A."/>
            <person name="Hamilton E.P."/>
            <person name="Orias E."/>
        </authorList>
    </citation>
    <scope>NUCLEOTIDE SEQUENCE [LARGE SCALE GENOMIC DNA]</scope>
    <source>
        <strain evidence="4">SB210</strain>
    </source>
</reference>
<evidence type="ECO:0000256" key="2">
    <source>
        <dbReference type="SAM" id="MobiDB-lite"/>
    </source>
</evidence>
<dbReference type="RefSeq" id="XP_001030168.1">
    <property type="nucleotide sequence ID" value="XM_001030168.1"/>
</dbReference>
<feature type="compositionally biased region" description="Low complexity" evidence="2">
    <location>
        <begin position="365"/>
        <end position="377"/>
    </location>
</feature>
<organism evidence="3 4">
    <name type="scientific">Tetrahymena thermophila (strain SB210)</name>
    <dbReference type="NCBI Taxonomy" id="312017"/>
    <lineage>
        <taxon>Eukaryota</taxon>
        <taxon>Sar</taxon>
        <taxon>Alveolata</taxon>
        <taxon>Ciliophora</taxon>
        <taxon>Intramacronucleata</taxon>
        <taxon>Oligohymenophorea</taxon>
        <taxon>Hymenostomatida</taxon>
        <taxon>Tetrahymenina</taxon>
        <taxon>Tetrahymenidae</taxon>
        <taxon>Tetrahymena</taxon>
    </lineage>
</organism>
<dbReference type="HOGENOM" id="CLU_262432_0_0_1"/>
<feature type="compositionally biased region" description="Polar residues" evidence="2">
    <location>
        <begin position="385"/>
        <end position="395"/>
    </location>
</feature>